<dbReference type="SMR" id="A2E2D6"/>
<dbReference type="RefSeq" id="XP_001325334.1">
    <property type="nucleotide sequence ID" value="XM_001325299.1"/>
</dbReference>
<reference evidence="1" key="1">
    <citation type="submission" date="2006-10" db="EMBL/GenBank/DDBJ databases">
        <authorList>
            <person name="Amadeo P."/>
            <person name="Zhao Q."/>
            <person name="Wortman J."/>
            <person name="Fraser-Liggett C."/>
            <person name="Carlton J."/>
        </authorList>
    </citation>
    <scope>NUCLEOTIDE SEQUENCE</scope>
    <source>
        <strain evidence="1">G3</strain>
    </source>
</reference>
<accession>A2E2D6</accession>
<dbReference type="AlphaFoldDB" id="A2E2D6"/>
<dbReference type="EMBL" id="DS113290">
    <property type="protein sequence ID" value="EAY13111.1"/>
    <property type="molecule type" value="Genomic_DNA"/>
</dbReference>
<dbReference type="KEGG" id="tva:4771087"/>
<evidence type="ECO:0000313" key="1">
    <source>
        <dbReference type="EMBL" id="EAY13111.1"/>
    </source>
</evidence>
<dbReference type="VEuPathDB" id="TrichDB:TVAG_443940"/>
<proteinExistence type="predicted"/>
<name>A2E2D6_TRIV3</name>
<protein>
    <submittedName>
        <fullName evidence="1">Uncharacterized protein</fullName>
    </submittedName>
</protein>
<organism evidence="1 2">
    <name type="scientific">Trichomonas vaginalis (strain ATCC PRA-98 / G3)</name>
    <dbReference type="NCBI Taxonomy" id="412133"/>
    <lineage>
        <taxon>Eukaryota</taxon>
        <taxon>Metamonada</taxon>
        <taxon>Parabasalia</taxon>
        <taxon>Trichomonadida</taxon>
        <taxon>Trichomonadidae</taxon>
        <taxon>Trichomonas</taxon>
    </lineage>
</organism>
<sequence length="122" mass="14575">MSEEEITQAQYNQVMEFFTVYSDIYNALYRLKTNDEEELNSIYKKVKQNLIDSFKNSPGDIINDISKLSIYNNRFMKSYLAIAKQIVDEYQLNQVNEISRVFNYLFYKEYSIVLNENDAKNF</sequence>
<evidence type="ECO:0000313" key="2">
    <source>
        <dbReference type="Proteomes" id="UP000001542"/>
    </source>
</evidence>
<dbReference type="VEuPathDB" id="TrichDB:TVAGG3_0305300"/>
<dbReference type="InParanoid" id="A2E2D6"/>
<dbReference type="Proteomes" id="UP000001542">
    <property type="component" value="Unassembled WGS sequence"/>
</dbReference>
<gene>
    <name evidence="1" type="ORF">TVAG_443940</name>
</gene>
<keyword evidence="2" id="KW-1185">Reference proteome</keyword>
<reference evidence="1" key="2">
    <citation type="journal article" date="2007" name="Science">
        <title>Draft genome sequence of the sexually transmitted pathogen Trichomonas vaginalis.</title>
        <authorList>
            <person name="Carlton J.M."/>
            <person name="Hirt R.P."/>
            <person name="Silva J.C."/>
            <person name="Delcher A.L."/>
            <person name="Schatz M."/>
            <person name="Zhao Q."/>
            <person name="Wortman J.R."/>
            <person name="Bidwell S.L."/>
            <person name="Alsmark U.C.M."/>
            <person name="Besteiro S."/>
            <person name="Sicheritz-Ponten T."/>
            <person name="Noel C.J."/>
            <person name="Dacks J.B."/>
            <person name="Foster P.G."/>
            <person name="Simillion C."/>
            <person name="Van de Peer Y."/>
            <person name="Miranda-Saavedra D."/>
            <person name="Barton G.J."/>
            <person name="Westrop G.D."/>
            <person name="Mueller S."/>
            <person name="Dessi D."/>
            <person name="Fiori P.L."/>
            <person name="Ren Q."/>
            <person name="Paulsen I."/>
            <person name="Zhang H."/>
            <person name="Bastida-Corcuera F.D."/>
            <person name="Simoes-Barbosa A."/>
            <person name="Brown M.T."/>
            <person name="Hayes R.D."/>
            <person name="Mukherjee M."/>
            <person name="Okumura C.Y."/>
            <person name="Schneider R."/>
            <person name="Smith A.J."/>
            <person name="Vanacova S."/>
            <person name="Villalvazo M."/>
            <person name="Haas B.J."/>
            <person name="Pertea M."/>
            <person name="Feldblyum T.V."/>
            <person name="Utterback T.R."/>
            <person name="Shu C.L."/>
            <person name="Osoegawa K."/>
            <person name="de Jong P.J."/>
            <person name="Hrdy I."/>
            <person name="Horvathova L."/>
            <person name="Zubacova Z."/>
            <person name="Dolezal P."/>
            <person name="Malik S.B."/>
            <person name="Logsdon J.M. Jr."/>
            <person name="Henze K."/>
            <person name="Gupta A."/>
            <person name="Wang C.C."/>
            <person name="Dunne R.L."/>
            <person name="Upcroft J.A."/>
            <person name="Upcroft P."/>
            <person name="White O."/>
            <person name="Salzberg S.L."/>
            <person name="Tang P."/>
            <person name="Chiu C.-H."/>
            <person name="Lee Y.-S."/>
            <person name="Embley T.M."/>
            <person name="Coombs G.H."/>
            <person name="Mottram J.C."/>
            <person name="Tachezy J."/>
            <person name="Fraser-Liggett C.M."/>
            <person name="Johnson P.J."/>
        </authorList>
    </citation>
    <scope>NUCLEOTIDE SEQUENCE [LARGE SCALE GENOMIC DNA]</scope>
    <source>
        <strain evidence="1">G3</strain>
    </source>
</reference>